<dbReference type="InterPro" id="IPR002810">
    <property type="entry name" value="NfeD-like_C"/>
</dbReference>
<dbReference type="InterPro" id="IPR052165">
    <property type="entry name" value="Membrane_assoc_protease"/>
</dbReference>
<name>A0A5M6D620_9BACT</name>
<dbReference type="InterPro" id="IPR029045">
    <property type="entry name" value="ClpP/crotonase-like_dom_sf"/>
</dbReference>
<keyword evidence="6" id="KW-0732">Signal</keyword>
<evidence type="ECO:0000256" key="5">
    <source>
        <dbReference type="SAM" id="Phobius"/>
    </source>
</evidence>
<feature type="transmembrane region" description="Helical" evidence="5">
    <location>
        <begin position="541"/>
        <end position="560"/>
    </location>
</feature>
<keyword evidence="4 5" id="KW-0472">Membrane</keyword>
<evidence type="ECO:0000259" key="8">
    <source>
        <dbReference type="Pfam" id="PF24961"/>
    </source>
</evidence>
<dbReference type="GO" id="GO:0005886">
    <property type="term" value="C:plasma membrane"/>
    <property type="evidence" value="ECO:0007669"/>
    <property type="project" value="TreeGrafter"/>
</dbReference>
<evidence type="ECO:0000259" key="7">
    <source>
        <dbReference type="Pfam" id="PF01957"/>
    </source>
</evidence>
<sequence length="708" mass="75347">MSFRALLLLSCLTSLTAVSARAQEAKSGYVLDVPVPLTARSADTLLGQLGRLAESAPEGARLDVVLRYPEDASGGQATAFEDALKLARAITGDRFRSVRIISLVQGEVSGHSVLPILASDALLLSPAGVLADATAGESAADETISLAYQSIAKRRGLFPPALVQALVDPDTELAWVSKVDGGQALAAGDQLVKLRETGAVLGEQVWSAAGAPAKIDADRLRSARVAAGIVGDLDDAAQVLDLASISPVASEQVSGKAKAILLDISGSIARNRVRRWISNLSGSLTDDQINTWLVTFDSMGGDIDQSASLSSLFAMPQPPLRSVVGFVRGEARADGALMALSCKPLYMHPDATLGGPGSDAISLQDLDNHAELIESIAENTKRPVGLIRGLLCRDLEVYRFTNKKTGQIRYATADDLVSGVDDPALERQRWERGDRIELADGLTTEQAIGLGLADASSESIEDVAIRSGLDEVPKPVSDRGLVRFVERLGRSQGLMMILLMVGFVALSAEMNAPGMGVPGFLAMVCFGLFFWMNYLAGTAEWLELVLLVLGLSCIALEVFVIPGFGVFGIGGLIMTIAAIVLMSQTFVLPQNSYQLSVITRGLWAALGSLLGLFGGFVLMRQLFPHVPLFRHLVMEMPDSQAIDVAEKLVDYTRFLHQTGITTTSLRPSGKARFGDEIVQIVSDGSMIDKGVQVRVIDVQGAKIVVEQQ</sequence>
<dbReference type="Gene3D" id="3.90.226.10">
    <property type="entry name" value="2-enoyl-CoA Hydratase, Chain A, domain 1"/>
    <property type="match status" value="1"/>
</dbReference>
<evidence type="ECO:0000256" key="1">
    <source>
        <dbReference type="ARBA" id="ARBA00004141"/>
    </source>
</evidence>
<dbReference type="SUPFAM" id="SSF52096">
    <property type="entry name" value="ClpP/crotonase"/>
    <property type="match status" value="1"/>
</dbReference>
<evidence type="ECO:0000313" key="10">
    <source>
        <dbReference type="Proteomes" id="UP000324479"/>
    </source>
</evidence>
<feature type="domain" description="NfeD-like C-terminal" evidence="7">
    <location>
        <begin position="654"/>
        <end position="706"/>
    </location>
</feature>
<comment type="subcellular location">
    <subcellularLocation>
        <location evidence="1">Membrane</location>
        <topology evidence="1">Multi-pass membrane protein</topology>
    </subcellularLocation>
</comment>
<keyword evidence="3 5" id="KW-1133">Transmembrane helix</keyword>
<evidence type="ECO:0000256" key="3">
    <source>
        <dbReference type="ARBA" id="ARBA00022989"/>
    </source>
</evidence>
<evidence type="ECO:0000256" key="6">
    <source>
        <dbReference type="SAM" id="SignalP"/>
    </source>
</evidence>
<dbReference type="EMBL" id="VWOX01000012">
    <property type="protein sequence ID" value="KAA5540655.1"/>
    <property type="molecule type" value="Genomic_DNA"/>
</dbReference>
<feature type="signal peptide" evidence="6">
    <location>
        <begin position="1"/>
        <end position="22"/>
    </location>
</feature>
<evidence type="ECO:0000256" key="2">
    <source>
        <dbReference type="ARBA" id="ARBA00022692"/>
    </source>
</evidence>
<proteinExistence type="predicted"/>
<feature type="chain" id="PRO_5024432092" evidence="6">
    <location>
        <begin position="23"/>
        <end position="708"/>
    </location>
</feature>
<evidence type="ECO:0000256" key="4">
    <source>
        <dbReference type="ARBA" id="ARBA00023136"/>
    </source>
</evidence>
<keyword evidence="10" id="KW-1185">Reference proteome</keyword>
<gene>
    <name evidence="9" type="ORF">FYK55_19875</name>
</gene>
<dbReference type="InterPro" id="IPR056739">
    <property type="entry name" value="NfeD_membrane"/>
</dbReference>
<feature type="transmembrane region" description="Helical" evidence="5">
    <location>
        <begin position="515"/>
        <end position="535"/>
    </location>
</feature>
<dbReference type="Proteomes" id="UP000324479">
    <property type="component" value="Unassembled WGS sequence"/>
</dbReference>
<evidence type="ECO:0000313" key="9">
    <source>
        <dbReference type="EMBL" id="KAA5540655.1"/>
    </source>
</evidence>
<dbReference type="Pfam" id="PF01957">
    <property type="entry name" value="NfeD"/>
    <property type="match status" value="1"/>
</dbReference>
<protein>
    <submittedName>
        <fullName evidence="9">Nodulation protein NfeD</fullName>
    </submittedName>
</protein>
<dbReference type="Pfam" id="PF24961">
    <property type="entry name" value="NfeD_membrane"/>
    <property type="match status" value="1"/>
</dbReference>
<dbReference type="InterPro" id="IPR012340">
    <property type="entry name" value="NA-bd_OB-fold"/>
</dbReference>
<comment type="caution">
    <text evidence="9">The sequence shown here is derived from an EMBL/GenBank/DDBJ whole genome shotgun (WGS) entry which is preliminary data.</text>
</comment>
<keyword evidence="2 5" id="KW-0812">Transmembrane</keyword>
<dbReference type="Gene3D" id="2.40.50.140">
    <property type="entry name" value="Nucleic acid-binding proteins"/>
    <property type="match status" value="1"/>
</dbReference>
<feature type="transmembrane region" description="Helical" evidence="5">
    <location>
        <begin position="601"/>
        <end position="619"/>
    </location>
</feature>
<feature type="domain" description="NfeD integral membrane" evidence="8">
    <location>
        <begin position="495"/>
        <end position="620"/>
    </location>
</feature>
<reference evidence="9 10" key="1">
    <citation type="submission" date="2019-08" db="EMBL/GenBank/DDBJ databases">
        <authorList>
            <person name="Dhanesh K."/>
            <person name="Kumar G."/>
            <person name="Sasikala C."/>
            <person name="Venkata Ramana C."/>
        </authorList>
    </citation>
    <scope>NUCLEOTIDE SEQUENCE [LARGE SCALE GENOMIC DNA]</scope>
    <source>
        <strain evidence="9 10">JC645</strain>
    </source>
</reference>
<feature type="transmembrane region" description="Helical" evidence="5">
    <location>
        <begin position="567"/>
        <end position="589"/>
    </location>
</feature>
<dbReference type="PANTHER" id="PTHR33507">
    <property type="entry name" value="INNER MEMBRANE PROTEIN YBBJ"/>
    <property type="match status" value="1"/>
</dbReference>
<accession>A0A5M6D620</accession>
<dbReference type="RefSeq" id="WP_150078220.1">
    <property type="nucleotide sequence ID" value="NZ_VWOX01000012.1"/>
</dbReference>
<dbReference type="AlphaFoldDB" id="A0A5M6D620"/>
<organism evidence="9 10">
    <name type="scientific">Roseiconus nitratireducens</name>
    <dbReference type="NCBI Taxonomy" id="2605748"/>
    <lineage>
        <taxon>Bacteria</taxon>
        <taxon>Pseudomonadati</taxon>
        <taxon>Planctomycetota</taxon>
        <taxon>Planctomycetia</taxon>
        <taxon>Pirellulales</taxon>
        <taxon>Pirellulaceae</taxon>
        <taxon>Roseiconus</taxon>
    </lineage>
</organism>
<dbReference type="PANTHER" id="PTHR33507:SF3">
    <property type="entry name" value="INNER MEMBRANE PROTEIN YBBJ"/>
    <property type="match status" value="1"/>
</dbReference>